<accession>A0A1G7U369</accession>
<sequence length="82" mass="8932">MDAIRDVPASGTWTVDMQDSFGDVCNGGTHLVTLDVETEIEIEFLDGAEKTETFEVLSSTETISIVHSWILGFGSYFPNNGS</sequence>
<proteinExistence type="predicted"/>
<keyword evidence="2" id="KW-1185">Reference proteome</keyword>
<dbReference type="RefSeq" id="WP_093364498.1">
    <property type="nucleotide sequence ID" value="NZ_FNCW01000001.1"/>
</dbReference>
<evidence type="ECO:0000313" key="2">
    <source>
        <dbReference type="Proteomes" id="UP000199296"/>
    </source>
</evidence>
<evidence type="ECO:0000313" key="1">
    <source>
        <dbReference type="EMBL" id="SDG41903.1"/>
    </source>
</evidence>
<dbReference type="Proteomes" id="UP000199296">
    <property type="component" value="Unassembled WGS sequence"/>
</dbReference>
<gene>
    <name evidence="1" type="ORF">SAMN04488027_101221</name>
</gene>
<protein>
    <submittedName>
        <fullName evidence="1">Uncharacterized protein</fullName>
    </submittedName>
</protein>
<organism evidence="1 2">
    <name type="scientific">Psychroflexus sediminis</name>
    <dbReference type="NCBI Taxonomy" id="470826"/>
    <lineage>
        <taxon>Bacteria</taxon>
        <taxon>Pseudomonadati</taxon>
        <taxon>Bacteroidota</taxon>
        <taxon>Flavobacteriia</taxon>
        <taxon>Flavobacteriales</taxon>
        <taxon>Flavobacteriaceae</taxon>
        <taxon>Psychroflexus</taxon>
    </lineage>
</organism>
<dbReference type="EMBL" id="FNCW01000001">
    <property type="protein sequence ID" value="SDG41903.1"/>
    <property type="molecule type" value="Genomic_DNA"/>
</dbReference>
<dbReference type="AlphaFoldDB" id="A0A1G7U369"/>
<name>A0A1G7U369_9FLAO</name>
<reference evidence="1 2" key="1">
    <citation type="submission" date="2016-10" db="EMBL/GenBank/DDBJ databases">
        <authorList>
            <person name="de Groot N.N."/>
        </authorList>
    </citation>
    <scope>NUCLEOTIDE SEQUENCE [LARGE SCALE GENOMIC DNA]</scope>
    <source>
        <strain evidence="1 2">DSM 19803</strain>
    </source>
</reference>
<dbReference type="OrthoDB" id="820612at2"/>